<dbReference type="GO" id="GO:0015031">
    <property type="term" value="P:protein transport"/>
    <property type="evidence" value="ECO:0007669"/>
    <property type="project" value="UniProtKB-KW"/>
</dbReference>
<evidence type="ECO:0000256" key="11">
    <source>
        <dbReference type="SAM" id="Coils"/>
    </source>
</evidence>
<evidence type="ECO:0000256" key="9">
    <source>
        <dbReference type="ARBA" id="ARBA00023136"/>
    </source>
</evidence>
<dbReference type="GO" id="GO:0071973">
    <property type="term" value="P:bacterial-type flagellum-dependent cell motility"/>
    <property type="evidence" value="ECO:0007669"/>
    <property type="project" value="InterPro"/>
</dbReference>
<dbReference type="InterPro" id="IPR012823">
    <property type="entry name" value="Flagell_FliJ"/>
</dbReference>
<dbReference type="GO" id="GO:0009288">
    <property type="term" value="C:bacterial-type flagellum"/>
    <property type="evidence" value="ECO:0007669"/>
    <property type="project" value="InterPro"/>
</dbReference>
<dbReference type="Pfam" id="PF02050">
    <property type="entry name" value="FliJ"/>
    <property type="match status" value="1"/>
</dbReference>
<dbReference type="InterPro" id="IPR053716">
    <property type="entry name" value="Flag_assembly_chemotaxis_eff"/>
</dbReference>
<protein>
    <recommendedName>
        <fullName evidence="3">Flagellar FliJ protein</fullName>
    </recommendedName>
</protein>
<keyword evidence="9" id="KW-0472">Membrane</keyword>
<dbReference type="RefSeq" id="WP_135190335.1">
    <property type="nucleotide sequence ID" value="NZ_SPUM01000093.1"/>
</dbReference>
<dbReference type="GO" id="GO:0006935">
    <property type="term" value="P:chemotaxis"/>
    <property type="evidence" value="ECO:0007669"/>
    <property type="project" value="UniProtKB-KW"/>
</dbReference>
<feature type="compositionally biased region" description="Basic and acidic residues" evidence="12">
    <location>
        <begin position="122"/>
        <end position="133"/>
    </location>
</feature>
<comment type="caution">
    <text evidence="13">The sequence shown here is derived from an EMBL/GenBank/DDBJ whole genome shotgun (WGS) entry which is preliminary data.</text>
</comment>
<keyword evidence="8" id="KW-0653">Protein transport</keyword>
<dbReference type="AlphaFoldDB" id="A0A4Y9T398"/>
<dbReference type="GO" id="GO:0005886">
    <property type="term" value="C:plasma membrane"/>
    <property type="evidence" value="ECO:0007669"/>
    <property type="project" value="UniProtKB-SubCell"/>
</dbReference>
<dbReference type="OrthoDB" id="8596394at2"/>
<sequence length="145" mass="16072">MNQNDSIHSLGTLVRLRSTEVERMQTELARQQATRDRYQANLDRLAALAEGSGASGALPPALALNCGQYKQAVMAMADAHRVDLQLHEANMAVAQRDLNAASIRRELLGKVLEQRQAVLGREQERRAKRREDEVATQSWLAGRAA</sequence>
<dbReference type="Gene3D" id="1.10.287.1700">
    <property type="match status" value="1"/>
</dbReference>
<evidence type="ECO:0000256" key="1">
    <source>
        <dbReference type="ARBA" id="ARBA00004413"/>
    </source>
</evidence>
<evidence type="ECO:0000256" key="2">
    <source>
        <dbReference type="ARBA" id="ARBA00010004"/>
    </source>
</evidence>
<reference evidence="13 14" key="1">
    <citation type="submission" date="2019-03" db="EMBL/GenBank/DDBJ databases">
        <title>Draft genome of Massilia hortus sp. nov., a novel bacterial species of the Oxalobacteraceae family.</title>
        <authorList>
            <person name="Peta V."/>
            <person name="Raths R."/>
            <person name="Bucking H."/>
        </authorList>
    </citation>
    <scope>NUCLEOTIDE SEQUENCE [LARGE SCALE GENOMIC DNA]</scope>
    <source>
        <strain evidence="13 14">ONC3</strain>
    </source>
</reference>
<evidence type="ECO:0000256" key="5">
    <source>
        <dbReference type="ARBA" id="ARBA00022475"/>
    </source>
</evidence>
<comment type="subcellular location">
    <subcellularLocation>
        <location evidence="1">Cell membrane</location>
        <topology evidence="1">Peripheral membrane protein</topology>
        <orientation evidence="1">Cytoplasmic side</orientation>
    </subcellularLocation>
</comment>
<keyword evidence="5" id="KW-1003">Cell membrane</keyword>
<evidence type="ECO:0000256" key="4">
    <source>
        <dbReference type="ARBA" id="ARBA00022448"/>
    </source>
</evidence>
<dbReference type="Proteomes" id="UP000297258">
    <property type="component" value="Unassembled WGS sequence"/>
</dbReference>
<comment type="similarity">
    <text evidence="2">Belongs to the FliJ family.</text>
</comment>
<keyword evidence="14" id="KW-1185">Reference proteome</keyword>
<evidence type="ECO:0000256" key="8">
    <source>
        <dbReference type="ARBA" id="ARBA00022927"/>
    </source>
</evidence>
<keyword evidence="4" id="KW-0813">Transport</keyword>
<keyword evidence="13" id="KW-0966">Cell projection</keyword>
<evidence type="ECO:0000256" key="6">
    <source>
        <dbReference type="ARBA" id="ARBA00022500"/>
    </source>
</evidence>
<evidence type="ECO:0000256" key="3">
    <source>
        <dbReference type="ARBA" id="ARBA00020392"/>
    </source>
</evidence>
<dbReference type="EMBL" id="SPUM01000093">
    <property type="protein sequence ID" value="TFW31417.1"/>
    <property type="molecule type" value="Genomic_DNA"/>
</dbReference>
<organism evidence="13 14">
    <name type="scientific">Massilia horti</name>
    <dbReference type="NCBI Taxonomy" id="2562153"/>
    <lineage>
        <taxon>Bacteria</taxon>
        <taxon>Pseudomonadati</taxon>
        <taxon>Pseudomonadota</taxon>
        <taxon>Betaproteobacteria</taxon>
        <taxon>Burkholderiales</taxon>
        <taxon>Oxalobacteraceae</taxon>
        <taxon>Telluria group</taxon>
        <taxon>Massilia</taxon>
    </lineage>
</organism>
<feature type="coiled-coil region" evidence="11">
    <location>
        <begin position="21"/>
        <end position="48"/>
    </location>
</feature>
<keyword evidence="13" id="KW-0282">Flagellum</keyword>
<evidence type="ECO:0000256" key="7">
    <source>
        <dbReference type="ARBA" id="ARBA00022795"/>
    </source>
</evidence>
<evidence type="ECO:0000256" key="12">
    <source>
        <dbReference type="SAM" id="MobiDB-lite"/>
    </source>
</evidence>
<name>A0A4Y9T398_9BURK</name>
<keyword evidence="10" id="KW-1006">Bacterial flagellum protein export</keyword>
<accession>A0A4Y9T398</accession>
<dbReference type="GO" id="GO:0044781">
    <property type="term" value="P:bacterial-type flagellum organization"/>
    <property type="evidence" value="ECO:0007669"/>
    <property type="project" value="UniProtKB-KW"/>
</dbReference>
<proteinExistence type="inferred from homology"/>
<feature type="region of interest" description="Disordered" evidence="12">
    <location>
        <begin position="122"/>
        <end position="145"/>
    </location>
</feature>
<evidence type="ECO:0000256" key="10">
    <source>
        <dbReference type="ARBA" id="ARBA00023225"/>
    </source>
</evidence>
<keyword evidence="7" id="KW-1005">Bacterial flagellum biogenesis</keyword>
<keyword evidence="13" id="KW-0969">Cilium</keyword>
<evidence type="ECO:0000313" key="13">
    <source>
        <dbReference type="EMBL" id="TFW31417.1"/>
    </source>
</evidence>
<gene>
    <name evidence="13" type="ORF">E4O92_13905</name>
</gene>
<keyword evidence="6" id="KW-0145">Chemotaxis</keyword>
<keyword evidence="11" id="KW-0175">Coiled coil</keyword>
<evidence type="ECO:0000313" key="14">
    <source>
        <dbReference type="Proteomes" id="UP000297258"/>
    </source>
</evidence>